<evidence type="ECO:0000313" key="2">
    <source>
        <dbReference type="EMBL" id="KIK35683.1"/>
    </source>
</evidence>
<organism evidence="2 3">
    <name type="scientific">Suillus luteus UH-Slu-Lm8-n1</name>
    <dbReference type="NCBI Taxonomy" id="930992"/>
    <lineage>
        <taxon>Eukaryota</taxon>
        <taxon>Fungi</taxon>
        <taxon>Dikarya</taxon>
        <taxon>Basidiomycota</taxon>
        <taxon>Agaricomycotina</taxon>
        <taxon>Agaricomycetes</taxon>
        <taxon>Agaricomycetidae</taxon>
        <taxon>Boletales</taxon>
        <taxon>Suillineae</taxon>
        <taxon>Suillaceae</taxon>
        <taxon>Suillus</taxon>
    </lineage>
</organism>
<keyword evidence="1" id="KW-0472">Membrane</keyword>
<proteinExistence type="predicted"/>
<protein>
    <submittedName>
        <fullName evidence="2">Uncharacterized protein</fullName>
    </submittedName>
</protein>
<dbReference type="Proteomes" id="UP000054485">
    <property type="component" value="Unassembled WGS sequence"/>
</dbReference>
<evidence type="ECO:0000256" key="1">
    <source>
        <dbReference type="SAM" id="Phobius"/>
    </source>
</evidence>
<accession>A0A0D0AUX9</accession>
<dbReference type="InParanoid" id="A0A0D0AUX9"/>
<evidence type="ECO:0000313" key="3">
    <source>
        <dbReference type="Proteomes" id="UP000054485"/>
    </source>
</evidence>
<keyword evidence="3" id="KW-1185">Reference proteome</keyword>
<feature type="transmembrane region" description="Helical" evidence="1">
    <location>
        <begin position="21"/>
        <end position="43"/>
    </location>
</feature>
<keyword evidence="1" id="KW-0812">Transmembrane</keyword>
<gene>
    <name evidence="2" type="ORF">CY34DRAFT_562211</name>
</gene>
<reference evidence="3" key="2">
    <citation type="submission" date="2015-01" db="EMBL/GenBank/DDBJ databases">
        <title>Evolutionary Origins and Diversification of the Mycorrhizal Mutualists.</title>
        <authorList>
            <consortium name="DOE Joint Genome Institute"/>
            <consortium name="Mycorrhizal Genomics Consortium"/>
            <person name="Kohler A."/>
            <person name="Kuo A."/>
            <person name="Nagy L.G."/>
            <person name="Floudas D."/>
            <person name="Copeland A."/>
            <person name="Barry K.W."/>
            <person name="Cichocki N."/>
            <person name="Veneault-Fourrey C."/>
            <person name="LaButti K."/>
            <person name="Lindquist E.A."/>
            <person name="Lipzen A."/>
            <person name="Lundell T."/>
            <person name="Morin E."/>
            <person name="Murat C."/>
            <person name="Riley R."/>
            <person name="Ohm R."/>
            <person name="Sun H."/>
            <person name="Tunlid A."/>
            <person name="Henrissat B."/>
            <person name="Grigoriev I.V."/>
            <person name="Hibbett D.S."/>
            <person name="Martin F."/>
        </authorList>
    </citation>
    <scope>NUCLEOTIDE SEQUENCE [LARGE SCALE GENOMIC DNA]</scope>
    <source>
        <strain evidence="3">UH-Slu-Lm8-n1</strain>
    </source>
</reference>
<dbReference type="EMBL" id="KN835598">
    <property type="protein sequence ID" value="KIK35683.1"/>
    <property type="molecule type" value="Genomic_DNA"/>
</dbReference>
<reference evidence="2 3" key="1">
    <citation type="submission" date="2014-04" db="EMBL/GenBank/DDBJ databases">
        <authorList>
            <consortium name="DOE Joint Genome Institute"/>
            <person name="Kuo A."/>
            <person name="Ruytinx J."/>
            <person name="Rineau F."/>
            <person name="Colpaert J."/>
            <person name="Kohler A."/>
            <person name="Nagy L.G."/>
            <person name="Floudas D."/>
            <person name="Copeland A."/>
            <person name="Barry K.W."/>
            <person name="Cichocki N."/>
            <person name="Veneault-Fourrey C."/>
            <person name="LaButti K."/>
            <person name="Lindquist E.A."/>
            <person name="Lipzen A."/>
            <person name="Lundell T."/>
            <person name="Morin E."/>
            <person name="Murat C."/>
            <person name="Sun H."/>
            <person name="Tunlid A."/>
            <person name="Henrissat B."/>
            <person name="Grigoriev I.V."/>
            <person name="Hibbett D.S."/>
            <person name="Martin F."/>
            <person name="Nordberg H.P."/>
            <person name="Cantor M.N."/>
            <person name="Hua S.X."/>
        </authorList>
    </citation>
    <scope>NUCLEOTIDE SEQUENCE [LARGE SCALE GENOMIC DNA]</scope>
    <source>
        <strain evidence="2 3">UH-Slu-Lm8-n1</strain>
    </source>
</reference>
<dbReference type="AlphaFoldDB" id="A0A0D0AUX9"/>
<dbReference type="HOGENOM" id="CLU_2098453_0_0_1"/>
<keyword evidence="1" id="KW-1133">Transmembrane helix</keyword>
<sequence length="116" mass="13191">MNLKTRPRRNLCQARISDLPSSFVVSPMNVFLCTLTTIQVFTYPPSTKWTIFLPPILSGILIFQELESRFPCFGKSIIFDRLNTSKVTGESPTIDRWITVASDRSSSYTSRMGDLH</sequence>
<name>A0A0D0AUX9_9AGAM</name>